<evidence type="ECO:0000313" key="2">
    <source>
        <dbReference type="EMBL" id="CAF1306381.1"/>
    </source>
</evidence>
<feature type="compositionally biased region" description="Polar residues" evidence="1">
    <location>
        <begin position="509"/>
        <end position="530"/>
    </location>
</feature>
<gene>
    <name evidence="3" type="ORF">JYZ213_LOCUS36278</name>
    <name evidence="5" type="ORF">OKA104_LOCUS22354</name>
    <name evidence="4" type="ORF">OXD698_LOCUS6064</name>
    <name evidence="2" type="ORF">VCS650_LOCUS31340</name>
</gene>
<feature type="compositionally biased region" description="Acidic residues" evidence="1">
    <location>
        <begin position="286"/>
        <end position="297"/>
    </location>
</feature>
<evidence type="ECO:0000313" key="3">
    <source>
        <dbReference type="EMBL" id="CAF1373899.1"/>
    </source>
</evidence>
<name>A0A818MSG7_9BILA</name>
<feature type="compositionally biased region" description="Basic residues" evidence="1">
    <location>
        <begin position="254"/>
        <end position="266"/>
    </location>
</feature>
<sequence length="548" mass="61673">MAESSDTPPNNLNNNNSNLITTIHPAAKLGGRGTPRRKTRRSNYNIHSSLVAARTLENKLKPFRTQFQLFDQQDLCDVTILYEDGHADLQKQVHVHSTRSMSIHEVDSSEAGTQTFHIDDLDTVTSTHFFGNIENFQHELNIQSTPSTPSTPSVPSLPTTPTTPTPPTTTSSTNYYNDLQQRQFYSQPSPYYMHANAYQSNPYMFNSVDAYCQNIRQVYGGANEQSDDSEEEKEDEEEEEQEQEQEQNPATISKSKRRKRRRKHAKSISEQPPTSIIPQQEKQGDIEGEDEEEEEETNVEKSVEHLENDDITTPKTKRRRRRVRKSKKSLPTSSLTGDQAESSIIIQQSNANPLISLIDDNNTEMISSSSIPSTSMPRASSFDVQGKQQELFSTKSGMPENSNLFNINATNVLKNDEQENKEKETETQPGNFLQRTANISADDSTLTTLTHATSVINDVDKTEDESKKITQPIISDTTTNSRKISVPVITINECADNDDEISDQDVPEENQSNTDNASISSDIKQLSEQQTIPDDIQVNIFFPLYSNI</sequence>
<proteinExistence type="predicted"/>
<reference evidence="4" key="1">
    <citation type="submission" date="2021-02" db="EMBL/GenBank/DDBJ databases">
        <authorList>
            <person name="Nowell W R."/>
        </authorList>
    </citation>
    <scope>NUCLEOTIDE SEQUENCE</scope>
</reference>
<feature type="region of interest" description="Disordered" evidence="1">
    <location>
        <begin position="496"/>
        <end position="530"/>
    </location>
</feature>
<evidence type="ECO:0000256" key="1">
    <source>
        <dbReference type="SAM" id="MobiDB-lite"/>
    </source>
</evidence>
<accession>A0A818MSG7</accession>
<feature type="compositionally biased region" description="Acidic residues" evidence="1">
    <location>
        <begin position="496"/>
        <end position="508"/>
    </location>
</feature>
<dbReference type="Proteomes" id="UP000663844">
    <property type="component" value="Unassembled WGS sequence"/>
</dbReference>
<dbReference type="EMBL" id="CAJOAY010001621">
    <property type="protein sequence ID" value="CAF3866722.1"/>
    <property type="molecule type" value="Genomic_DNA"/>
</dbReference>
<evidence type="ECO:0000313" key="5">
    <source>
        <dbReference type="EMBL" id="CAF3866722.1"/>
    </source>
</evidence>
<feature type="compositionally biased region" description="Basic residues" evidence="1">
    <location>
        <begin position="315"/>
        <end position="328"/>
    </location>
</feature>
<organism evidence="4 6">
    <name type="scientific">Adineta steineri</name>
    <dbReference type="NCBI Taxonomy" id="433720"/>
    <lineage>
        <taxon>Eukaryota</taxon>
        <taxon>Metazoa</taxon>
        <taxon>Spiralia</taxon>
        <taxon>Gnathifera</taxon>
        <taxon>Rotifera</taxon>
        <taxon>Eurotatoria</taxon>
        <taxon>Bdelloidea</taxon>
        <taxon>Adinetida</taxon>
        <taxon>Adinetidae</taxon>
        <taxon>Adineta</taxon>
    </lineage>
</organism>
<comment type="caution">
    <text evidence="4">The sequence shown here is derived from an EMBL/GenBank/DDBJ whole genome shotgun (WGS) entry which is preliminary data.</text>
</comment>
<dbReference type="EMBL" id="CAJNON010000533">
    <property type="protein sequence ID" value="CAF1306381.1"/>
    <property type="molecule type" value="Genomic_DNA"/>
</dbReference>
<evidence type="ECO:0000313" key="4">
    <source>
        <dbReference type="EMBL" id="CAF3594013.1"/>
    </source>
</evidence>
<feature type="region of interest" description="Disordered" evidence="1">
    <location>
        <begin position="222"/>
        <end position="341"/>
    </location>
</feature>
<dbReference type="EMBL" id="CAJOAZ010000257">
    <property type="protein sequence ID" value="CAF3594013.1"/>
    <property type="molecule type" value="Genomic_DNA"/>
</dbReference>
<dbReference type="OrthoDB" id="10064219at2759"/>
<feature type="compositionally biased region" description="Acidic residues" evidence="1">
    <location>
        <begin position="225"/>
        <end position="245"/>
    </location>
</feature>
<dbReference type="AlphaFoldDB" id="A0A818MSG7"/>
<dbReference type="EMBL" id="CAJNOG010000868">
    <property type="protein sequence ID" value="CAF1373899.1"/>
    <property type="molecule type" value="Genomic_DNA"/>
</dbReference>
<evidence type="ECO:0000313" key="6">
    <source>
        <dbReference type="Proteomes" id="UP000663844"/>
    </source>
</evidence>
<dbReference type="Proteomes" id="UP000663845">
    <property type="component" value="Unassembled WGS sequence"/>
</dbReference>
<feature type="region of interest" description="Disordered" evidence="1">
    <location>
        <begin position="142"/>
        <end position="174"/>
    </location>
</feature>
<dbReference type="Proteomes" id="UP000663881">
    <property type="component" value="Unassembled WGS sequence"/>
</dbReference>
<dbReference type="Proteomes" id="UP000663891">
    <property type="component" value="Unassembled WGS sequence"/>
</dbReference>
<protein>
    <submittedName>
        <fullName evidence="4">Uncharacterized protein</fullName>
    </submittedName>
</protein>
<feature type="compositionally biased region" description="Basic and acidic residues" evidence="1">
    <location>
        <begin position="298"/>
        <end position="308"/>
    </location>
</feature>
<feature type="compositionally biased region" description="Low complexity" evidence="1">
    <location>
        <begin position="144"/>
        <end position="160"/>
    </location>
</feature>